<dbReference type="InterPro" id="IPR047640">
    <property type="entry name" value="RpiR-like"/>
</dbReference>
<sequence length="332" mass="36685">MCSEGEKRPNRVRPFVNLKRISQTLTRVETIETVSESLFVALGNAVSASYQQRLAEYYAELSPRLREAGDYLVENPLDVVTRSLRSIAQETRIAPATFSRLARALGFETFETLREAVRAQLSLKVSSFATRAKDLREAPKGDVEDLLMRSLEMTQSNLEGLVHGLDQVELAKLIDVLHHARRVLIVGALGSTGIAEYAGYMANFLGGKWRLAGRMGSSYGSALSDMNQRDAMIVITMSPSARVSVNAAEIARRQGVHVAVITDSYACPALRHTNTSFIITGETPNFFNTYTTTVFFLEVIMAMLAQKAGPDVVERISEIERHNRALGEVVDL</sequence>
<dbReference type="STRING" id="1208323.B30_20778"/>
<dbReference type="PANTHER" id="PTHR30514">
    <property type="entry name" value="GLUCOKINASE"/>
    <property type="match status" value="1"/>
</dbReference>
<dbReference type="PROSITE" id="PS51071">
    <property type="entry name" value="HTH_RPIR"/>
    <property type="match status" value="1"/>
</dbReference>
<dbReference type="InterPro" id="IPR001347">
    <property type="entry name" value="SIS_dom"/>
</dbReference>
<name>K2IBS4_9RHOB</name>
<dbReference type="Pfam" id="PF01380">
    <property type="entry name" value="SIS"/>
    <property type="match status" value="1"/>
</dbReference>
<dbReference type="InterPro" id="IPR036388">
    <property type="entry name" value="WH-like_DNA-bd_sf"/>
</dbReference>
<keyword evidence="2" id="KW-0238">DNA-binding</keyword>
<dbReference type="Gene3D" id="1.10.10.10">
    <property type="entry name" value="Winged helix-like DNA-binding domain superfamily/Winged helix DNA-binding domain"/>
    <property type="match status" value="1"/>
</dbReference>
<proteinExistence type="predicted"/>
<dbReference type="eggNOG" id="COG1737">
    <property type="taxonomic scope" value="Bacteria"/>
</dbReference>
<protein>
    <submittedName>
        <fullName evidence="6">Glycine-cleavage T protein with oxidoreductase activity (FAD-dependent)</fullName>
    </submittedName>
</protein>
<dbReference type="Proteomes" id="UP000006762">
    <property type="component" value="Unassembled WGS sequence"/>
</dbReference>
<dbReference type="SUPFAM" id="SSF46689">
    <property type="entry name" value="Homeodomain-like"/>
    <property type="match status" value="1"/>
</dbReference>
<dbReference type="GO" id="GO:0003700">
    <property type="term" value="F:DNA-binding transcription factor activity"/>
    <property type="evidence" value="ECO:0007669"/>
    <property type="project" value="InterPro"/>
</dbReference>
<evidence type="ECO:0000313" key="6">
    <source>
        <dbReference type="EMBL" id="EKE67361.1"/>
    </source>
</evidence>
<feature type="domain" description="HTH rpiR-type" evidence="4">
    <location>
        <begin position="48"/>
        <end position="124"/>
    </location>
</feature>
<gene>
    <name evidence="6" type="ORF">B30_20778</name>
</gene>
<keyword evidence="3" id="KW-0804">Transcription</keyword>
<evidence type="ECO:0000256" key="3">
    <source>
        <dbReference type="ARBA" id="ARBA00023163"/>
    </source>
</evidence>
<keyword evidence="1" id="KW-0805">Transcription regulation</keyword>
<evidence type="ECO:0000256" key="2">
    <source>
        <dbReference type="ARBA" id="ARBA00023125"/>
    </source>
</evidence>
<accession>K2IBS4</accession>
<dbReference type="GO" id="GO:0003677">
    <property type="term" value="F:DNA binding"/>
    <property type="evidence" value="ECO:0007669"/>
    <property type="project" value="UniProtKB-KW"/>
</dbReference>
<dbReference type="GO" id="GO:0097367">
    <property type="term" value="F:carbohydrate derivative binding"/>
    <property type="evidence" value="ECO:0007669"/>
    <property type="project" value="InterPro"/>
</dbReference>
<dbReference type="CDD" id="cd05013">
    <property type="entry name" value="SIS_RpiR"/>
    <property type="match status" value="1"/>
</dbReference>
<dbReference type="PATRIC" id="fig|1208323.3.peg.4269"/>
<dbReference type="AlphaFoldDB" id="K2IBS4"/>
<dbReference type="InterPro" id="IPR009057">
    <property type="entry name" value="Homeodomain-like_sf"/>
</dbReference>
<keyword evidence="7" id="KW-1185">Reference proteome</keyword>
<dbReference type="PANTHER" id="PTHR30514:SF18">
    <property type="entry name" value="RPIR-FAMILY TRANSCRIPTIONAL REGULATOR"/>
    <property type="match status" value="1"/>
</dbReference>
<dbReference type="InterPro" id="IPR035472">
    <property type="entry name" value="RpiR-like_SIS"/>
</dbReference>
<feature type="domain" description="SIS" evidence="5">
    <location>
        <begin position="173"/>
        <end position="310"/>
    </location>
</feature>
<evidence type="ECO:0000313" key="7">
    <source>
        <dbReference type="Proteomes" id="UP000006762"/>
    </source>
</evidence>
<dbReference type="GO" id="GO:1901135">
    <property type="term" value="P:carbohydrate derivative metabolic process"/>
    <property type="evidence" value="ECO:0007669"/>
    <property type="project" value="InterPro"/>
</dbReference>
<evidence type="ECO:0000259" key="5">
    <source>
        <dbReference type="PROSITE" id="PS51464"/>
    </source>
</evidence>
<organism evidence="6 7">
    <name type="scientific">Celeribacter baekdonensis B30</name>
    <dbReference type="NCBI Taxonomy" id="1208323"/>
    <lineage>
        <taxon>Bacteria</taxon>
        <taxon>Pseudomonadati</taxon>
        <taxon>Pseudomonadota</taxon>
        <taxon>Alphaproteobacteria</taxon>
        <taxon>Rhodobacterales</taxon>
        <taxon>Roseobacteraceae</taxon>
        <taxon>Celeribacter</taxon>
    </lineage>
</organism>
<dbReference type="EMBL" id="AMRK01000022">
    <property type="protein sequence ID" value="EKE67361.1"/>
    <property type="molecule type" value="Genomic_DNA"/>
</dbReference>
<reference evidence="6 7" key="1">
    <citation type="submission" date="2012-09" db="EMBL/GenBank/DDBJ databases">
        <title>Celeribacter baekdonensis B30 Genome Sequencing.</title>
        <authorList>
            <person name="Wang W."/>
        </authorList>
    </citation>
    <scope>NUCLEOTIDE SEQUENCE [LARGE SCALE GENOMIC DNA]</scope>
    <source>
        <strain evidence="6 7">B30</strain>
    </source>
</reference>
<dbReference type="InterPro" id="IPR046348">
    <property type="entry name" value="SIS_dom_sf"/>
</dbReference>
<dbReference type="SUPFAM" id="SSF53697">
    <property type="entry name" value="SIS domain"/>
    <property type="match status" value="1"/>
</dbReference>
<dbReference type="OrthoDB" id="9814676at2"/>
<evidence type="ECO:0000259" key="4">
    <source>
        <dbReference type="PROSITE" id="PS51071"/>
    </source>
</evidence>
<dbReference type="PROSITE" id="PS51464">
    <property type="entry name" value="SIS"/>
    <property type="match status" value="1"/>
</dbReference>
<evidence type="ECO:0000256" key="1">
    <source>
        <dbReference type="ARBA" id="ARBA00023015"/>
    </source>
</evidence>
<dbReference type="InterPro" id="IPR000281">
    <property type="entry name" value="HTH_RpiR"/>
</dbReference>
<comment type="caution">
    <text evidence="6">The sequence shown here is derived from an EMBL/GenBank/DDBJ whole genome shotgun (WGS) entry which is preliminary data.</text>
</comment>
<dbReference type="Gene3D" id="3.40.50.10490">
    <property type="entry name" value="Glucose-6-phosphate isomerase like protein, domain 1"/>
    <property type="match status" value="1"/>
</dbReference>